<accession>A0A7R8ZGM9</accession>
<reference evidence="1" key="1">
    <citation type="submission" date="2020-11" db="EMBL/GenBank/DDBJ databases">
        <authorList>
            <person name="Tran Van P."/>
        </authorList>
    </citation>
    <scope>NUCLEOTIDE SEQUENCE</scope>
</reference>
<dbReference type="EMBL" id="OB660113">
    <property type="protein sequence ID" value="CAD7222857.1"/>
    <property type="molecule type" value="Genomic_DNA"/>
</dbReference>
<sequence length="120" mass="13133">MKNWAEVWVSTVALRFGIPVTRLIHRLRLYLKSIVAVSDERSESAVFSRQYTSVYPSSGAVTTSSPTTSAPIGITKIPQASSGTQDWLMGSSPCTDEETKVVLSLPFNVHWFASGGIVER</sequence>
<name>A0A7R8ZGM9_9CRUS</name>
<gene>
    <name evidence="1" type="ORF">CTOB1V02_LOCUS854</name>
</gene>
<dbReference type="AlphaFoldDB" id="A0A7R8ZGM9"/>
<organism evidence="1">
    <name type="scientific">Cyprideis torosa</name>
    <dbReference type="NCBI Taxonomy" id="163714"/>
    <lineage>
        <taxon>Eukaryota</taxon>
        <taxon>Metazoa</taxon>
        <taxon>Ecdysozoa</taxon>
        <taxon>Arthropoda</taxon>
        <taxon>Crustacea</taxon>
        <taxon>Oligostraca</taxon>
        <taxon>Ostracoda</taxon>
        <taxon>Podocopa</taxon>
        <taxon>Podocopida</taxon>
        <taxon>Cytherocopina</taxon>
        <taxon>Cytheroidea</taxon>
        <taxon>Cytherideidae</taxon>
        <taxon>Cyprideis</taxon>
    </lineage>
</organism>
<proteinExistence type="predicted"/>
<protein>
    <submittedName>
        <fullName evidence="1">Uncharacterized protein</fullName>
    </submittedName>
</protein>
<evidence type="ECO:0000313" key="1">
    <source>
        <dbReference type="EMBL" id="CAD7222857.1"/>
    </source>
</evidence>